<evidence type="ECO:0000256" key="1">
    <source>
        <dbReference type="ARBA" id="ARBA00004653"/>
    </source>
</evidence>
<dbReference type="EMBL" id="JAHUZN010000008">
    <property type="protein sequence ID" value="KAG8487249.1"/>
    <property type="molecule type" value="Genomic_DNA"/>
</dbReference>
<comment type="similarity">
    <text evidence="6">Belongs to the GOT1 family.</text>
</comment>
<keyword evidence="3 7" id="KW-1133">Transmembrane helix</keyword>
<evidence type="ECO:0000256" key="6">
    <source>
        <dbReference type="ARBA" id="ARBA00025799"/>
    </source>
</evidence>
<keyword evidence="9" id="KW-1185">Reference proteome</keyword>
<evidence type="ECO:0000256" key="4">
    <source>
        <dbReference type="ARBA" id="ARBA00023034"/>
    </source>
</evidence>
<accession>A0A8J5ZFV4</accession>
<protein>
    <submittedName>
        <fullName evidence="8">Uncharacterized protein</fullName>
    </submittedName>
</protein>
<dbReference type="AlphaFoldDB" id="A0A8J5ZFV4"/>
<dbReference type="GO" id="GO:0005829">
    <property type="term" value="C:cytosol"/>
    <property type="evidence" value="ECO:0007669"/>
    <property type="project" value="GOC"/>
</dbReference>
<dbReference type="PANTHER" id="PTHR21493:SF9">
    <property type="entry name" value="GOLGI TRANSPORT PROTEIN 1-RELATED"/>
    <property type="match status" value="1"/>
</dbReference>
<keyword evidence="4" id="KW-0333">Golgi apparatus</keyword>
<dbReference type="Pfam" id="PF04178">
    <property type="entry name" value="Got1"/>
    <property type="match status" value="1"/>
</dbReference>
<organism evidence="8 9">
    <name type="scientific">Gossypium anomalum</name>
    <dbReference type="NCBI Taxonomy" id="47600"/>
    <lineage>
        <taxon>Eukaryota</taxon>
        <taxon>Viridiplantae</taxon>
        <taxon>Streptophyta</taxon>
        <taxon>Embryophyta</taxon>
        <taxon>Tracheophyta</taxon>
        <taxon>Spermatophyta</taxon>
        <taxon>Magnoliopsida</taxon>
        <taxon>eudicotyledons</taxon>
        <taxon>Gunneridae</taxon>
        <taxon>Pentapetalae</taxon>
        <taxon>rosids</taxon>
        <taxon>malvids</taxon>
        <taxon>Malvales</taxon>
        <taxon>Malvaceae</taxon>
        <taxon>Malvoideae</taxon>
        <taxon>Gossypium</taxon>
    </lineage>
</organism>
<keyword evidence="2 7" id="KW-0812">Transmembrane</keyword>
<evidence type="ECO:0000256" key="7">
    <source>
        <dbReference type="SAM" id="Phobius"/>
    </source>
</evidence>
<dbReference type="InterPro" id="IPR007305">
    <property type="entry name" value="Vesicle_transpt_Got1/SFT2"/>
</dbReference>
<comment type="subcellular location">
    <subcellularLocation>
        <location evidence="1">Golgi apparatus membrane</location>
        <topology evidence="1">Multi-pass membrane protein</topology>
    </subcellularLocation>
</comment>
<evidence type="ECO:0000313" key="9">
    <source>
        <dbReference type="Proteomes" id="UP000701853"/>
    </source>
</evidence>
<gene>
    <name evidence="8" type="ORF">CXB51_020613</name>
</gene>
<dbReference type="Proteomes" id="UP000701853">
    <property type="component" value="Chromosome 8"/>
</dbReference>
<proteinExistence type="inferred from homology"/>
<keyword evidence="5 7" id="KW-0472">Membrane</keyword>
<evidence type="ECO:0000313" key="8">
    <source>
        <dbReference type="EMBL" id="KAG8487249.1"/>
    </source>
</evidence>
<dbReference type="OrthoDB" id="986743at2759"/>
<sequence length="140" mass="16047">MGIVFFFDKGLLAMGNILFISGVTLTIGLKSTMQFFLKRQNFKGTVSFFVGFFFVVIGWPILGMILEAYGFIWLLANTGTVYTEDTYSWLAFPATIYPNDFAGTTKWCQRNGYRLTMVRPKPGQACTCLIPTYKRNWNKW</sequence>
<evidence type="ECO:0000256" key="5">
    <source>
        <dbReference type="ARBA" id="ARBA00023136"/>
    </source>
</evidence>
<evidence type="ECO:0000256" key="3">
    <source>
        <dbReference type="ARBA" id="ARBA00022989"/>
    </source>
</evidence>
<name>A0A8J5ZFV4_9ROSI</name>
<evidence type="ECO:0000256" key="2">
    <source>
        <dbReference type="ARBA" id="ARBA00022692"/>
    </source>
</evidence>
<dbReference type="InterPro" id="IPR045176">
    <property type="entry name" value="Got1"/>
</dbReference>
<comment type="caution">
    <text evidence="8">The sequence shown here is derived from an EMBL/GenBank/DDBJ whole genome shotgun (WGS) entry which is preliminary data.</text>
</comment>
<dbReference type="PANTHER" id="PTHR21493">
    <property type="entry name" value="CGI-141-RELATED/LIPASE CONTAINING PROTEIN"/>
    <property type="match status" value="1"/>
</dbReference>
<dbReference type="GO" id="GO:0000139">
    <property type="term" value="C:Golgi membrane"/>
    <property type="evidence" value="ECO:0007669"/>
    <property type="project" value="UniProtKB-SubCell"/>
</dbReference>
<reference evidence="8 9" key="1">
    <citation type="journal article" date="2021" name="bioRxiv">
        <title>The Gossypium anomalum genome as a resource for cotton improvement and evolutionary analysis of hybrid incompatibility.</title>
        <authorList>
            <person name="Grover C.E."/>
            <person name="Yuan D."/>
            <person name="Arick M.A."/>
            <person name="Miller E.R."/>
            <person name="Hu G."/>
            <person name="Peterson D.G."/>
            <person name="Wendel J.F."/>
            <person name="Udall J.A."/>
        </authorList>
    </citation>
    <scope>NUCLEOTIDE SEQUENCE [LARGE SCALE GENOMIC DNA]</scope>
    <source>
        <strain evidence="8">JFW-Udall</strain>
        <tissue evidence="8">Leaf</tissue>
    </source>
</reference>
<feature type="transmembrane region" description="Helical" evidence="7">
    <location>
        <begin position="49"/>
        <end position="76"/>
    </location>
</feature>
<dbReference type="GO" id="GO:0006888">
    <property type="term" value="P:endoplasmic reticulum to Golgi vesicle-mediated transport"/>
    <property type="evidence" value="ECO:0007669"/>
    <property type="project" value="InterPro"/>
</dbReference>
<feature type="transmembrane region" description="Helical" evidence="7">
    <location>
        <begin position="12"/>
        <end position="29"/>
    </location>
</feature>
<dbReference type="GO" id="GO:0042147">
    <property type="term" value="P:retrograde transport, endosome to Golgi"/>
    <property type="evidence" value="ECO:0007669"/>
    <property type="project" value="InterPro"/>
</dbReference>